<keyword evidence="3" id="KW-0819">tRNA processing</keyword>
<dbReference type="GO" id="GO:0046872">
    <property type="term" value="F:metal ion binding"/>
    <property type="evidence" value="ECO:0007669"/>
    <property type="project" value="UniProtKB-KW"/>
</dbReference>
<dbReference type="EMBL" id="VHLG01000003">
    <property type="protein sequence ID" value="TPW31715.1"/>
    <property type="molecule type" value="Genomic_DNA"/>
</dbReference>
<evidence type="ECO:0000256" key="4">
    <source>
        <dbReference type="ARBA" id="ARBA00022695"/>
    </source>
</evidence>
<dbReference type="InterPro" id="IPR050264">
    <property type="entry name" value="Bact_CCA-adding_enz_type3_sf"/>
</dbReference>
<dbReference type="PANTHER" id="PTHR46173:SF1">
    <property type="entry name" value="CCA TRNA NUCLEOTIDYLTRANSFERASE 1, MITOCHONDRIAL"/>
    <property type="match status" value="1"/>
</dbReference>
<keyword evidence="12" id="KW-1185">Reference proteome</keyword>
<keyword evidence="8" id="KW-0694">RNA-binding</keyword>
<dbReference type="Proteomes" id="UP000318801">
    <property type="component" value="Unassembled WGS sequence"/>
</dbReference>
<evidence type="ECO:0000256" key="5">
    <source>
        <dbReference type="ARBA" id="ARBA00022723"/>
    </source>
</evidence>
<keyword evidence="7" id="KW-0460">Magnesium</keyword>
<dbReference type="CDD" id="cd05398">
    <property type="entry name" value="NT_ClassII-CCAase"/>
    <property type="match status" value="1"/>
</dbReference>
<dbReference type="InterPro" id="IPR032828">
    <property type="entry name" value="PolyA_RNA-bd"/>
</dbReference>
<evidence type="ECO:0000259" key="9">
    <source>
        <dbReference type="Pfam" id="PF01743"/>
    </source>
</evidence>
<dbReference type="OrthoDB" id="9805698at2"/>
<dbReference type="GO" id="GO:0000049">
    <property type="term" value="F:tRNA binding"/>
    <property type="evidence" value="ECO:0007669"/>
    <property type="project" value="TreeGrafter"/>
</dbReference>
<dbReference type="InterPro" id="IPR043519">
    <property type="entry name" value="NT_sf"/>
</dbReference>
<evidence type="ECO:0000256" key="1">
    <source>
        <dbReference type="ARBA" id="ARBA00001946"/>
    </source>
</evidence>
<evidence type="ECO:0000256" key="2">
    <source>
        <dbReference type="ARBA" id="ARBA00022679"/>
    </source>
</evidence>
<feature type="domain" description="tRNA nucleotidyltransferase/poly(A) polymerase RNA and SrmB- binding" evidence="10">
    <location>
        <begin position="189"/>
        <end position="238"/>
    </location>
</feature>
<dbReference type="Pfam" id="PF12627">
    <property type="entry name" value="PolyA_pol_RNAbd"/>
    <property type="match status" value="1"/>
</dbReference>
<protein>
    <submittedName>
        <fullName evidence="11">CCA tRNA nucleotidyltransferase</fullName>
    </submittedName>
</protein>
<name>A0A506UFG9_9HYPH</name>
<proteinExistence type="inferred from homology"/>
<dbReference type="PANTHER" id="PTHR46173">
    <property type="entry name" value="CCA TRNA NUCLEOTIDYLTRANSFERASE 1, MITOCHONDRIAL"/>
    <property type="match status" value="1"/>
</dbReference>
<keyword evidence="6" id="KW-0547">Nucleotide-binding</keyword>
<dbReference type="GO" id="GO:0008033">
    <property type="term" value="P:tRNA processing"/>
    <property type="evidence" value="ECO:0007669"/>
    <property type="project" value="UniProtKB-KW"/>
</dbReference>
<evidence type="ECO:0000256" key="7">
    <source>
        <dbReference type="ARBA" id="ARBA00022842"/>
    </source>
</evidence>
<dbReference type="GO" id="GO:0000166">
    <property type="term" value="F:nucleotide binding"/>
    <property type="evidence" value="ECO:0007669"/>
    <property type="project" value="UniProtKB-KW"/>
</dbReference>
<organism evidence="11 12">
    <name type="scientific">Martelella alba</name>
    <dbReference type="NCBI Taxonomy" id="2590451"/>
    <lineage>
        <taxon>Bacteria</taxon>
        <taxon>Pseudomonadati</taxon>
        <taxon>Pseudomonadota</taxon>
        <taxon>Alphaproteobacteria</taxon>
        <taxon>Hyphomicrobiales</taxon>
        <taxon>Aurantimonadaceae</taxon>
        <taxon>Martelella</taxon>
    </lineage>
</organism>
<sequence>MTSVKDQPWFKADNVQRVLNVMNGDGAETRVVGGAVRNALMGLAVNDIDMATTLEPEAVIARAKAHGMKPVPTGIDHGTVTVICNHQPFELTTLRTDVETFGRHAQVRFGTDWAEDAARRDLTINALYAGADGEVIDLVDGLADIETRTVRFIGDAELRIREDYLRILRFFRFFAWYGSGRPDAAGLKAAARARDGLSTLSAERIWAELKKILSAQDPSRALLWMRQTGVLTIILPESEKWGIDAITPLIATEEKLGWVPDPYLRLAAIIPPDEARVSAMASRLRMANAESARLKAFTRTPQIDDGMSRVALRQSLYRHGRDGSEIRLRLQLASARGKAAGGDLEQAASAARLSALLDTVTPWEKPVMPISGADVIAAGAAPGPAVGEILKALENEWVEGGFAYDRATLAARMETLVATWKP</sequence>
<dbReference type="GO" id="GO:0016779">
    <property type="term" value="F:nucleotidyltransferase activity"/>
    <property type="evidence" value="ECO:0007669"/>
    <property type="project" value="UniProtKB-KW"/>
</dbReference>
<keyword evidence="2 8" id="KW-0808">Transferase</keyword>
<keyword evidence="4" id="KW-0548">Nucleotidyltransferase</keyword>
<feature type="domain" description="Poly A polymerase head" evidence="9">
    <location>
        <begin position="30"/>
        <end position="151"/>
    </location>
</feature>
<evidence type="ECO:0000256" key="6">
    <source>
        <dbReference type="ARBA" id="ARBA00022741"/>
    </source>
</evidence>
<comment type="cofactor">
    <cofactor evidence="1">
        <name>Mg(2+)</name>
        <dbReference type="ChEBI" id="CHEBI:18420"/>
    </cofactor>
</comment>
<dbReference type="Gene3D" id="1.10.3090.10">
    <property type="entry name" value="cca-adding enzyme, domain 2"/>
    <property type="match status" value="1"/>
</dbReference>
<dbReference type="RefSeq" id="WP_141148486.1">
    <property type="nucleotide sequence ID" value="NZ_VHLG01000003.1"/>
</dbReference>
<dbReference type="AlphaFoldDB" id="A0A506UFG9"/>
<dbReference type="Pfam" id="PF01743">
    <property type="entry name" value="PolyA_pol"/>
    <property type="match status" value="1"/>
</dbReference>
<gene>
    <name evidence="11" type="ORF">FJU08_08205</name>
</gene>
<evidence type="ECO:0000313" key="12">
    <source>
        <dbReference type="Proteomes" id="UP000318801"/>
    </source>
</evidence>
<dbReference type="SUPFAM" id="SSF81891">
    <property type="entry name" value="Poly A polymerase C-terminal region-like"/>
    <property type="match status" value="1"/>
</dbReference>
<dbReference type="Gene3D" id="3.30.460.10">
    <property type="entry name" value="Beta Polymerase, domain 2"/>
    <property type="match status" value="1"/>
</dbReference>
<comment type="similarity">
    <text evidence="8">Belongs to the tRNA nucleotidyltransferase/poly(A) polymerase family.</text>
</comment>
<evidence type="ECO:0000256" key="8">
    <source>
        <dbReference type="RuleBase" id="RU003953"/>
    </source>
</evidence>
<evidence type="ECO:0000313" key="11">
    <source>
        <dbReference type="EMBL" id="TPW31715.1"/>
    </source>
</evidence>
<comment type="caution">
    <text evidence="11">The sequence shown here is derived from an EMBL/GenBank/DDBJ whole genome shotgun (WGS) entry which is preliminary data.</text>
</comment>
<evidence type="ECO:0000256" key="3">
    <source>
        <dbReference type="ARBA" id="ARBA00022694"/>
    </source>
</evidence>
<dbReference type="InterPro" id="IPR002646">
    <property type="entry name" value="PolA_pol_head_dom"/>
</dbReference>
<keyword evidence="5" id="KW-0479">Metal-binding</keyword>
<accession>A0A506UFG9</accession>
<evidence type="ECO:0000259" key="10">
    <source>
        <dbReference type="Pfam" id="PF12627"/>
    </source>
</evidence>
<reference evidence="11 12" key="1">
    <citation type="submission" date="2019-06" db="EMBL/GenBank/DDBJ databases">
        <authorList>
            <person name="Li M."/>
        </authorList>
    </citation>
    <scope>NUCLEOTIDE SEQUENCE [LARGE SCALE GENOMIC DNA]</scope>
    <source>
        <strain evidence="11 12">BGMRC2036</strain>
    </source>
</reference>
<dbReference type="SUPFAM" id="SSF81301">
    <property type="entry name" value="Nucleotidyltransferase"/>
    <property type="match status" value="1"/>
</dbReference>